<dbReference type="InterPro" id="IPR041966">
    <property type="entry name" value="LOTUS-like"/>
</dbReference>
<dbReference type="CDD" id="cd10146">
    <property type="entry name" value="LabA_like_C"/>
    <property type="match status" value="1"/>
</dbReference>
<evidence type="ECO:0000313" key="4">
    <source>
        <dbReference type="Proteomes" id="UP000425960"/>
    </source>
</evidence>
<evidence type="ECO:0000259" key="2">
    <source>
        <dbReference type="PROSITE" id="PS51644"/>
    </source>
</evidence>
<feature type="compositionally biased region" description="Basic and acidic residues" evidence="1">
    <location>
        <begin position="39"/>
        <end position="65"/>
    </location>
</feature>
<evidence type="ECO:0000256" key="1">
    <source>
        <dbReference type="SAM" id="MobiDB-lite"/>
    </source>
</evidence>
<organism evidence="3 4">
    <name type="scientific">Desulfosarcina ovata subsp. sediminis</name>
    <dbReference type="NCBI Taxonomy" id="885957"/>
    <lineage>
        <taxon>Bacteria</taxon>
        <taxon>Pseudomonadati</taxon>
        <taxon>Thermodesulfobacteriota</taxon>
        <taxon>Desulfobacteria</taxon>
        <taxon>Desulfobacterales</taxon>
        <taxon>Desulfosarcinaceae</taxon>
        <taxon>Desulfosarcina</taxon>
    </lineage>
</organism>
<accession>A0A5K7ZFM2</accession>
<gene>
    <name evidence="3" type="ORF">DSCO28_02970</name>
</gene>
<dbReference type="AlphaFoldDB" id="A0A5K7ZFM2"/>
<dbReference type="PANTHER" id="PTHR35811">
    <property type="entry name" value="SLR1870 PROTEIN"/>
    <property type="match status" value="1"/>
</dbReference>
<dbReference type="Gene3D" id="3.30.420.610">
    <property type="entry name" value="LOTUS domain-like"/>
    <property type="match status" value="1"/>
</dbReference>
<name>A0A5K7ZFM2_9BACT</name>
<proteinExistence type="predicted"/>
<reference evidence="3 4" key="1">
    <citation type="submission" date="2019-11" db="EMBL/GenBank/DDBJ databases">
        <title>Comparative genomics of hydrocarbon-degrading Desulfosarcina strains.</title>
        <authorList>
            <person name="Watanabe M."/>
            <person name="Kojima H."/>
            <person name="Fukui M."/>
        </authorList>
    </citation>
    <scope>NUCLEOTIDE SEQUENCE [LARGE SCALE GENOMIC DNA]</scope>
    <source>
        <strain evidence="3 4">28bB2T</strain>
    </source>
</reference>
<dbReference type="Pfam" id="PF12872">
    <property type="entry name" value="OST-HTH"/>
    <property type="match status" value="1"/>
</dbReference>
<dbReference type="InterPro" id="IPR025605">
    <property type="entry name" value="OST-HTH/LOTUS_dom"/>
</dbReference>
<dbReference type="PANTHER" id="PTHR35811:SF1">
    <property type="entry name" value="HTH OST-TYPE DOMAIN-CONTAINING PROTEIN"/>
    <property type="match status" value="1"/>
</dbReference>
<dbReference type="KEGG" id="dov:DSCO28_02970"/>
<dbReference type="Proteomes" id="UP000425960">
    <property type="component" value="Chromosome"/>
</dbReference>
<feature type="region of interest" description="Disordered" evidence="1">
    <location>
        <begin position="39"/>
        <end position="70"/>
    </location>
</feature>
<dbReference type="EMBL" id="AP021876">
    <property type="protein sequence ID" value="BBO79731.1"/>
    <property type="molecule type" value="Genomic_DNA"/>
</dbReference>
<feature type="domain" description="HTH OST-type" evidence="2">
    <location>
        <begin position="69"/>
        <end position="148"/>
    </location>
</feature>
<sequence>MRLREEGLTVLSFGEKKTPEAFRNACHKFVLTEILRPSNKSDARNEESRTVSNKNDHQSSQHSEDVTQTADFPKEFVLTALEKSSDESGWAHLGTFGGYLNKLQPDFDSRLYGYKKLSDLVKGRKDLFVTEERKAPGSNHKNLYLRAK</sequence>
<evidence type="ECO:0000313" key="3">
    <source>
        <dbReference type="EMBL" id="BBO79731.1"/>
    </source>
</evidence>
<protein>
    <recommendedName>
        <fullName evidence="2">HTH OST-type domain-containing protein</fullName>
    </recommendedName>
</protein>
<dbReference type="PROSITE" id="PS51644">
    <property type="entry name" value="HTH_OST"/>
    <property type="match status" value="1"/>
</dbReference>